<reference evidence="2" key="1">
    <citation type="submission" date="2016-10" db="EMBL/GenBank/DDBJ databases">
        <authorList>
            <person name="Varghese N."/>
            <person name="Submissions S."/>
        </authorList>
    </citation>
    <scope>NUCLEOTIDE SEQUENCE [LARGE SCALE GENOMIC DNA]</scope>
    <source>
        <strain evidence="2">DSM 44498</strain>
    </source>
</reference>
<accession>A0A1H4LDF9</accession>
<name>A0A1H4LDF9_9NOCA</name>
<dbReference type="Proteomes" id="UP000183561">
    <property type="component" value="Unassembled WGS sequence"/>
</dbReference>
<protein>
    <recommendedName>
        <fullName evidence="3">Serine/threonine-protein kinase RsbW</fullName>
    </recommendedName>
</protein>
<dbReference type="AlphaFoldDB" id="A0A1H4LDF9"/>
<gene>
    <name evidence="1" type="ORF">SAMN04490239_1223</name>
</gene>
<dbReference type="EMBL" id="FNSV01000005">
    <property type="protein sequence ID" value="SEB68713.1"/>
    <property type="molecule type" value="Genomic_DNA"/>
</dbReference>
<organism evidence="1 2">
    <name type="scientific">Rhodococcus koreensis</name>
    <dbReference type="NCBI Taxonomy" id="99653"/>
    <lineage>
        <taxon>Bacteria</taxon>
        <taxon>Bacillati</taxon>
        <taxon>Actinomycetota</taxon>
        <taxon>Actinomycetes</taxon>
        <taxon>Mycobacteriales</taxon>
        <taxon>Nocardiaceae</taxon>
        <taxon>Rhodococcus</taxon>
    </lineage>
</organism>
<proteinExistence type="predicted"/>
<evidence type="ECO:0008006" key="3">
    <source>
        <dbReference type="Google" id="ProtNLM"/>
    </source>
</evidence>
<evidence type="ECO:0000313" key="2">
    <source>
        <dbReference type="Proteomes" id="UP000183561"/>
    </source>
</evidence>
<evidence type="ECO:0000313" key="1">
    <source>
        <dbReference type="EMBL" id="SEB68713.1"/>
    </source>
</evidence>
<keyword evidence="2" id="KW-1185">Reference proteome</keyword>
<sequence>MEIGSGEPRTITALRVEPVLEHVSIIRAVARMLADRCGFALDEIAEVTDAIDEVGAMLIDVASFGSPLHCSFVEMGSALFVTSTVTSHRGIARHPGARWRVLEALTDRLLITDLLGESEGEREVVVGFVKHRHGFI</sequence>